<dbReference type="AlphaFoldDB" id="A0A2T4Z6K6"/>
<proteinExistence type="predicted"/>
<dbReference type="GO" id="GO:0016747">
    <property type="term" value="F:acyltransferase activity, transferring groups other than amino-acyl groups"/>
    <property type="evidence" value="ECO:0007669"/>
    <property type="project" value="InterPro"/>
</dbReference>
<dbReference type="Pfam" id="PF00583">
    <property type="entry name" value="Acetyltransf_1"/>
    <property type="match status" value="1"/>
</dbReference>
<accession>A0A2T4Z6K6</accession>
<reference evidence="2 3" key="1">
    <citation type="submission" date="2018-04" db="EMBL/GenBank/DDBJ databases">
        <title>Genomic Encyclopedia of Archaeal and Bacterial Type Strains, Phase II (KMG-II): from individual species to whole genera.</title>
        <authorList>
            <person name="Goeker M."/>
        </authorList>
    </citation>
    <scope>NUCLEOTIDE SEQUENCE [LARGE SCALE GENOMIC DNA]</scope>
    <source>
        <strain evidence="2 3">DSM 45169</strain>
    </source>
</reference>
<dbReference type="PIRSF" id="PIRSF037663">
    <property type="entry name" value="Acetyltransf_GNAT_prd"/>
    <property type="match status" value="1"/>
</dbReference>
<dbReference type="PROSITE" id="PS51186">
    <property type="entry name" value="GNAT"/>
    <property type="match status" value="1"/>
</dbReference>
<dbReference type="Gene3D" id="3.40.630.30">
    <property type="match status" value="1"/>
</dbReference>
<keyword evidence="3" id="KW-1185">Reference proteome</keyword>
<evidence type="ECO:0000313" key="2">
    <source>
        <dbReference type="EMBL" id="PTM57516.1"/>
    </source>
</evidence>
<organism evidence="2 3">
    <name type="scientific">Desmospora activa DSM 45169</name>
    <dbReference type="NCBI Taxonomy" id="1121389"/>
    <lineage>
        <taxon>Bacteria</taxon>
        <taxon>Bacillati</taxon>
        <taxon>Bacillota</taxon>
        <taxon>Bacilli</taxon>
        <taxon>Bacillales</taxon>
        <taxon>Thermoactinomycetaceae</taxon>
        <taxon>Desmospora</taxon>
    </lineage>
</organism>
<dbReference type="RefSeq" id="WP_107724414.1">
    <property type="nucleotide sequence ID" value="NZ_PZZP01000001.1"/>
</dbReference>
<dbReference type="OrthoDB" id="8593648at2"/>
<evidence type="ECO:0000313" key="3">
    <source>
        <dbReference type="Proteomes" id="UP000241639"/>
    </source>
</evidence>
<comment type="caution">
    <text evidence="2">The sequence shown here is derived from an EMBL/GenBank/DDBJ whole genome shotgun (WGS) entry which is preliminary data.</text>
</comment>
<keyword evidence="2" id="KW-0689">Ribosomal protein</keyword>
<dbReference type="InterPro" id="IPR016181">
    <property type="entry name" value="Acyl_CoA_acyltransferase"/>
</dbReference>
<dbReference type="FunFam" id="3.40.630.30:FF:000133">
    <property type="entry name" value="Acetyltransferase, GNAT family"/>
    <property type="match status" value="1"/>
</dbReference>
<protein>
    <submittedName>
        <fullName evidence="2">Ribosomal protein S18 acetylase RimI-like enzyme</fullName>
    </submittedName>
</protein>
<dbReference type="PANTHER" id="PTHR43072">
    <property type="entry name" value="N-ACETYLTRANSFERASE"/>
    <property type="match status" value="1"/>
</dbReference>
<dbReference type="EMBL" id="PZZP01000001">
    <property type="protein sequence ID" value="PTM57516.1"/>
    <property type="molecule type" value="Genomic_DNA"/>
</dbReference>
<dbReference type="InterPro" id="IPR000182">
    <property type="entry name" value="GNAT_dom"/>
</dbReference>
<name>A0A2T4Z6K6_9BACL</name>
<keyword evidence="2" id="KW-0687">Ribonucleoprotein</keyword>
<dbReference type="GO" id="GO:0005840">
    <property type="term" value="C:ribosome"/>
    <property type="evidence" value="ECO:0007669"/>
    <property type="project" value="UniProtKB-KW"/>
</dbReference>
<dbReference type="CDD" id="cd04301">
    <property type="entry name" value="NAT_SF"/>
    <property type="match status" value="1"/>
</dbReference>
<dbReference type="InterPro" id="IPR017255">
    <property type="entry name" value="AcTrfase_GNAT_prd"/>
</dbReference>
<dbReference type="PANTHER" id="PTHR43072:SF36">
    <property type="entry name" value="RIBOSOMAL-PROTEIN-ALANINE ACETYLTRANSFERASE"/>
    <property type="match status" value="1"/>
</dbReference>
<evidence type="ECO:0000259" key="1">
    <source>
        <dbReference type="PROSITE" id="PS51186"/>
    </source>
</evidence>
<gene>
    <name evidence="2" type="ORF">C8J48_0064</name>
</gene>
<sequence length="160" mass="18752">MNLRKLTEADFHSIHPRLDEWWGGRLMSAMLPRLFFVHFSHTSFVIEKNKGEIAAFLVGFFSPSVPEEAYIHFVGVHPEYRKQGLGRRLYRRFFEKARQHERRTIRCVTSPVNRTSIVYHRQMGFQIVEGDCQQDGISIHTDYDGPGNDRVLFIKGLEQD</sequence>
<dbReference type="SUPFAM" id="SSF55729">
    <property type="entry name" value="Acyl-CoA N-acyltransferases (Nat)"/>
    <property type="match status" value="1"/>
</dbReference>
<feature type="domain" description="N-acetyltransferase" evidence="1">
    <location>
        <begin position="1"/>
        <end position="158"/>
    </location>
</feature>
<dbReference type="Proteomes" id="UP000241639">
    <property type="component" value="Unassembled WGS sequence"/>
</dbReference>